<dbReference type="EMBL" id="AP017313">
    <property type="protein sequence ID" value="BAU55965.1"/>
    <property type="molecule type" value="Genomic_DNA"/>
</dbReference>
<sequence length="273" mass="28841">MNHELTMEHQEENNYPKAFLATGIILAVMMALCYFIIFKDPPIQDDGTGGILVNYGTSEAGMGNDINSVEEPSVSPKANHTQPSKVTQAQPTEQKSQVATSNEKVVTQTNEDAPEVAANSKKASKAVATTPAKPVHKEVVNQNALYHGPSKTGSGGGDGTTTTPGNQGSKNGSPLANNYGDGGNGNGVSGTQWSFVSMPDVKNSSRMQGRVVIDITIDPSGNIVEAHADRKTRMGDLDLINRCISAVKNSHLTSSSPANGNQKGQIVFKFDVD</sequence>
<reference evidence="1 2" key="1">
    <citation type="submission" date="2015-12" db="EMBL/GenBank/DDBJ databases">
        <title>Genome sequence of Mucilaginibacter gotjawali.</title>
        <authorList>
            <person name="Lee J.S."/>
            <person name="Lee K.C."/>
            <person name="Kim K.K."/>
            <person name="Lee B.W."/>
        </authorList>
    </citation>
    <scope>NUCLEOTIDE SEQUENCE [LARGE SCALE GENOMIC DNA]</scope>
    <source>
        <strain evidence="1 2">SA3-7</strain>
    </source>
</reference>
<dbReference type="KEGG" id="mgot:MgSA37_04157"/>
<organism evidence="1 2">
    <name type="scientific">Mucilaginibacter gotjawali</name>
    <dbReference type="NCBI Taxonomy" id="1550579"/>
    <lineage>
        <taxon>Bacteria</taxon>
        <taxon>Pseudomonadati</taxon>
        <taxon>Bacteroidota</taxon>
        <taxon>Sphingobacteriia</taxon>
        <taxon>Sphingobacteriales</taxon>
        <taxon>Sphingobacteriaceae</taxon>
        <taxon>Mucilaginibacter</taxon>
    </lineage>
</organism>
<dbReference type="OrthoDB" id="676306at2"/>
<accession>A0A0X8X5B3</accession>
<name>A0A0X8X5B3_9SPHI</name>
<dbReference type="RefSeq" id="WP_096354488.1">
    <property type="nucleotide sequence ID" value="NZ_AP017313.1"/>
</dbReference>
<protein>
    <submittedName>
        <fullName evidence="1">Uncharacterized protein</fullName>
    </submittedName>
</protein>
<gene>
    <name evidence="1" type="ORF">MgSA37_04157</name>
</gene>
<dbReference type="Proteomes" id="UP000218263">
    <property type="component" value="Chromosome"/>
</dbReference>
<evidence type="ECO:0000313" key="1">
    <source>
        <dbReference type="EMBL" id="BAU55965.1"/>
    </source>
</evidence>
<evidence type="ECO:0000313" key="2">
    <source>
        <dbReference type="Proteomes" id="UP000218263"/>
    </source>
</evidence>
<keyword evidence="2" id="KW-1185">Reference proteome</keyword>
<proteinExistence type="predicted"/>
<dbReference type="AlphaFoldDB" id="A0A0X8X5B3"/>